<reference evidence="2" key="1">
    <citation type="submission" date="2020-06" db="EMBL/GenBank/DDBJ databases">
        <authorList>
            <person name="Li T."/>
            <person name="Hu X."/>
            <person name="Zhang T."/>
            <person name="Song X."/>
            <person name="Zhang H."/>
            <person name="Dai N."/>
            <person name="Sheng W."/>
            <person name="Hou X."/>
            <person name="Wei L."/>
        </authorList>
    </citation>
    <scope>NUCLEOTIDE SEQUENCE</scope>
    <source>
        <strain evidence="2">G02</strain>
        <tissue evidence="2">Leaf</tissue>
    </source>
</reference>
<feature type="transmembrane region" description="Helical" evidence="1">
    <location>
        <begin position="266"/>
        <end position="291"/>
    </location>
</feature>
<protein>
    <recommendedName>
        <fullName evidence="3">ADP,ATP carrier protein</fullName>
    </recommendedName>
</protein>
<feature type="transmembrane region" description="Helical" evidence="1">
    <location>
        <begin position="197"/>
        <end position="213"/>
    </location>
</feature>
<keyword evidence="1" id="KW-0812">Transmembrane</keyword>
<evidence type="ECO:0000313" key="2">
    <source>
        <dbReference type="EMBL" id="KAL0299372.1"/>
    </source>
</evidence>
<feature type="transmembrane region" description="Helical" evidence="1">
    <location>
        <begin position="59"/>
        <end position="83"/>
    </location>
</feature>
<proteinExistence type="predicted"/>
<keyword evidence="1" id="KW-0472">Membrane</keyword>
<dbReference type="PANTHER" id="PTHR43596:SF1">
    <property type="entry name" value="ADP,ATP CARRIER PROTEIN"/>
    <property type="match status" value="1"/>
</dbReference>
<keyword evidence="1" id="KW-1133">Transmembrane helix</keyword>
<organism evidence="2">
    <name type="scientific">Sesamum radiatum</name>
    <name type="common">Black benniseed</name>
    <dbReference type="NCBI Taxonomy" id="300843"/>
    <lineage>
        <taxon>Eukaryota</taxon>
        <taxon>Viridiplantae</taxon>
        <taxon>Streptophyta</taxon>
        <taxon>Embryophyta</taxon>
        <taxon>Tracheophyta</taxon>
        <taxon>Spermatophyta</taxon>
        <taxon>Magnoliopsida</taxon>
        <taxon>eudicotyledons</taxon>
        <taxon>Gunneridae</taxon>
        <taxon>Pentapetalae</taxon>
        <taxon>asterids</taxon>
        <taxon>lamiids</taxon>
        <taxon>Lamiales</taxon>
        <taxon>Pedaliaceae</taxon>
        <taxon>Sesamum</taxon>
    </lineage>
</organism>
<feature type="transmembrane region" description="Helical" evidence="1">
    <location>
        <begin position="297"/>
        <end position="315"/>
    </location>
</feature>
<accession>A0AAW2JXH8</accession>
<sequence length="335" mass="37231">MIVDKSRIESIISIFVTVYPHETSALIYSTSSFFFILSAYFVVLPLRDEGAISLGLGKLPGLFVGSLLLTLVAAPVSTLIFSLPNLSKGKEMLPVKSSIKEELKVAVNQTIPANSDVWENHGWFYIVVRIAMFLWVALLNLITISSTWARVIDVMDSEVGVLHFLLESGSRLFGFVGAGATLGQLFGSLFATGMAWLGPYLLLFAALLLEFAAQTSKGIIKDISQHPEELTPIRKADNINKTNEQSELAQRTASPRTSSSMEKPQMWAILEGLQLILSSTYLLQVALFLWLSAVVSSFFYFQVCFLWIVTAFNLGRRQTQLAKFRTSQRQDTQSR</sequence>
<reference evidence="2" key="2">
    <citation type="journal article" date="2024" name="Plant">
        <title>Genomic evolution and insights into agronomic trait innovations of Sesamum species.</title>
        <authorList>
            <person name="Miao H."/>
            <person name="Wang L."/>
            <person name="Qu L."/>
            <person name="Liu H."/>
            <person name="Sun Y."/>
            <person name="Le M."/>
            <person name="Wang Q."/>
            <person name="Wei S."/>
            <person name="Zheng Y."/>
            <person name="Lin W."/>
            <person name="Duan Y."/>
            <person name="Cao H."/>
            <person name="Xiong S."/>
            <person name="Wang X."/>
            <person name="Wei L."/>
            <person name="Li C."/>
            <person name="Ma Q."/>
            <person name="Ju M."/>
            <person name="Zhao R."/>
            <person name="Li G."/>
            <person name="Mu C."/>
            <person name="Tian Q."/>
            <person name="Mei H."/>
            <person name="Zhang T."/>
            <person name="Gao T."/>
            <person name="Zhang H."/>
        </authorList>
    </citation>
    <scope>NUCLEOTIDE SEQUENCE</scope>
    <source>
        <strain evidence="2">G02</strain>
    </source>
</reference>
<gene>
    <name evidence="2" type="ORF">Sradi_6597000</name>
</gene>
<feature type="transmembrane region" description="Helical" evidence="1">
    <location>
        <begin position="25"/>
        <end position="47"/>
    </location>
</feature>
<comment type="caution">
    <text evidence="2">The sequence shown here is derived from an EMBL/GenBank/DDBJ whole genome shotgun (WGS) entry which is preliminary data.</text>
</comment>
<dbReference type="PANTHER" id="PTHR43596">
    <property type="entry name" value="ADP,ATP CARRIER PROTEIN"/>
    <property type="match status" value="1"/>
</dbReference>
<feature type="transmembrane region" description="Helical" evidence="1">
    <location>
        <begin position="122"/>
        <end position="142"/>
    </location>
</feature>
<evidence type="ECO:0000256" key="1">
    <source>
        <dbReference type="SAM" id="Phobius"/>
    </source>
</evidence>
<dbReference type="EMBL" id="JACGWJ010000031">
    <property type="protein sequence ID" value="KAL0299372.1"/>
    <property type="molecule type" value="Genomic_DNA"/>
</dbReference>
<dbReference type="AlphaFoldDB" id="A0AAW2JXH8"/>
<evidence type="ECO:0008006" key="3">
    <source>
        <dbReference type="Google" id="ProtNLM"/>
    </source>
</evidence>
<name>A0AAW2JXH8_SESRA</name>